<name>A0ACA9LXA6_9GLOM</name>
<comment type="caution">
    <text evidence="1">The sequence shown here is derived from an EMBL/GenBank/DDBJ whole genome shotgun (WGS) entry which is preliminary data.</text>
</comment>
<evidence type="ECO:0000313" key="1">
    <source>
        <dbReference type="EMBL" id="CAG8552260.1"/>
    </source>
</evidence>
<gene>
    <name evidence="1" type="ORF">SPELUC_LOCUS5258</name>
</gene>
<dbReference type="Proteomes" id="UP000789366">
    <property type="component" value="Unassembled WGS sequence"/>
</dbReference>
<reference evidence="1" key="1">
    <citation type="submission" date="2021-06" db="EMBL/GenBank/DDBJ databases">
        <authorList>
            <person name="Kallberg Y."/>
            <person name="Tangrot J."/>
            <person name="Rosling A."/>
        </authorList>
    </citation>
    <scope>NUCLEOTIDE SEQUENCE</scope>
    <source>
        <strain evidence="1">28 12/20/2015</strain>
    </source>
</reference>
<proteinExistence type="predicted"/>
<sequence length="150" mass="17496">MTKEKQKQNNDSNNTDIETEFMNSNNSKTGHSQTGVWKCFNRDQLHYSYTIEITFKIIMNIAETVFKKFEKIITDDDDTEMLSPAKDLYSNEQDLDLSILTFININSSVFTFSKNGYENKNFNEIESDNDIQDKYDVDEIIAAQLDHDLH</sequence>
<accession>A0ACA9LXA6</accession>
<evidence type="ECO:0000313" key="2">
    <source>
        <dbReference type="Proteomes" id="UP000789366"/>
    </source>
</evidence>
<dbReference type="EMBL" id="CAJVPW010005240">
    <property type="protein sequence ID" value="CAG8552260.1"/>
    <property type="molecule type" value="Genomic_DNA"/>
</dbReference>
<organism evidence="1 2">
    <name type="scientific">Cetraspora pellucida</name>
    <dbReference type="NCBI Taxonomy" id="1433469"/>
    <lineage>
        <taxon>Eukaryota</taxon>
        <taxon>Fungi</taxon>
        <taxon>Fungi incertae sedis</taxon>
        <taxon>Mucoromycota</taxon>
        <taxon>Glomeromycotina</taxon>
        <taxon>Glomeromycetes</taxon>
        <taxon>Diversisporales</taxon>
        <taxon>Gigasporaceae</taxon>
        <taxon>Cetraspora</taxon>
    </lineage>
</organism>
<keyword evidence="2" id="KW-1185">Reference proteome</keyword>
<protein>
    <submittedName>
        <fullName evidence="1">15748_t:CDS:1</fullName>
    </submittedName>
</protein>